<evidence type="ECO:0000313" key="2">
    <source>
        <dbReference type="Proteomes" id="UP000321635"/>
    </source>
</evidence>
<organism evidence="1 2">
    <name type="scientific">Acetobacter nitrogenifigens DSM 23921 = NBRC 105050</name>
    <dbReference type="NCBI Taxonomy" id="1120919"/>
    <lineage>
        <taxon>Bacteria</taxon>
        <taxon>Pseudomonadati</taxon>
        <taxon>Pseudomonadota</taxon>
        <taxon>Alphaproteobacteria</taxon>
        <taxon>Acetobacterales</taxon>
        <taxon>Acetobacteraceae</taxon>
        <taxon>Acetobacter</taxon>
    </lineage>
</organism>
<dbReference type="EMBL" id="BJYF01000029">
    <property type="protein sequence ID" value="GEN61183.1"/>
    <property type="molecule type" value="Genomic_DNA"/>
</dbReference>
<sequence length="65" mass="7591">MAERRFGERPRKRPYSITRRELDIRALAASFRVRPDLTKQVRTSGGMTCVDNSKMKSPRGFWYVG</sequence>
<proteinExistence type="predicted"/>
<comment type="caution">
    <text evidence="1">The sequence shown here is derived from an EMBL/GenBank/DDBJ whole genome shotgun (WGS) entry which is preliminary data.</text>
</comment>
<dbReference type="Proteomes" id="UP000321635">
    <property type="component" value="Unassembled WGS sequence"/>
</dbReference>
<evidence type="ECO:0000313" key="1">
    <source>
        <dbReference type="EMBL" id="GEN61183.1"/>
    </source>
</evidence>
<dbReference type="AlphaFoldDB" id="A0A511XE00"/>
<reference evidence="1 2" key="1">
    <citation type="submission" date="2019-07" db="EMBL/GenBank/DDBJ databases">
        <title>Whole genome shotgun sequence of Acetobacter nitrogenifigens NBRC 105050.</title>
        <authorList>
            <person name="Hosoyama A."/>
            <person name="Uohara A."/>
            <person name="Ohji S."/>
            <person name="Ichikawa N."/>
        </authorList>
    </citation>
    <scope>NUCLEOTIDE SEQUENCE [LARGE SCALE GENOMIC DNA]</scope>
    <source>
        <strain evidence="1 2">NBRC 105050</strain>
    </source>
</reference>
<accession>A0A511XE00</accession>
<protein>
    <submittedName>
        <fullName evidence="1">Uncharacterized protein</fullName>
    </submittedName>
</protein>
<keyword evidence="2" id="KW-1185">Reference proteome</keyword>
<gene>
    <name evidence="1" type="ORF">ANI02nite_30670</name>
</gene>
<dbReference type="RefSeq" id="WP_026398755.1">
    <property type="nucleotide sequence ID" value="NZ_BAPG01000180.1"/>
</dbReference>
<name>A0A511XE00_9PROT</name>